<dbReference type="KEGG" id="ago:AGOS_AAL088WA"/>
<reference evidence="2" key="2">
    <citation type="journal article" date="2013" name="G3 (Bethesda)">
        <title>Genomes of Ashbya fungi isolated from insects reveal four mating-type loci, numerous translocations, lack of transposons, and distinct gene duplications.</title>
        <authorList>
            <person name="Dietrich F.S."/>
            <person name="Voegeli S."/>
            <person name="Kuo S."/>
            <person name="Philippsen P."/>
        </authorList>
    </citation>
    <scope>GENOME REANNOTATION</scope>
    <source>
        <strain evidence="2">ATCC 10895 / CBS 109.51 / FGSC 9923 / NRRL Y-1056</strain>
    </source>
</reference>
<dbReference type="InParanoid" id="D8FGA4"/>
<evidence type="ECO:0000313" key="1">
    <source>
        <dbReference type="EMBL" id="ADJ41747.1"/>
    </source>
</evidence>
<reference evidence="1 2" key="1">
    <citation type="journal article" date="2004" name="Science">
        <title>The Ashbya gossypii genome as a tool for mapping the ancient Saccharomyces cerevisiae genome.</title>
        <authorList>
            <person name="Dietrich F.S."/>
            <person name="Voegeli S."/>
            <person name="Brachat S."/>
            <person name="Lerch A."/>
            <person name="Gates K."/>
            <person name="Steiner S."/>
            <person name="Mohr C."/>
            <person name="Pohlmann R."/>
            <person name="Luedi P."/>
            <person name="Choi S."/>
            <person name="Wing R.A."/>
            <person name="Flavier A."/>
            <person name="Gaffney T.D."/>
            <person name="Philippsen P."/>
        </authorList>
    </citation>
    <scope>NUCLEOTIDE SEQUENCE [LARGE SCALE GENOMIC DNA]</scope>
    <source>
        <strain evidence="2">ATCC 10895 / CBS 109.51 / FGSC 9923 / NRRL Y-1056</strain>
    </source>
</reference>
<dbReference type="EMBL" id="AE016814">
    <property type="protein sequence ID" value="ADJ41747.1"/>
    <property type="molecule type" value="Genomic_DNA"/>
</dbReference>
<proteinExistence type="predicted"/>
<evidence type="ECO:0000313" key="2">
    <source>
        <dbReference type="Proteomes" id="UP000000591"/>
    </source>
</evidence>
<accession>D8FGA4</accession>
<name>D8FGA4_EREGS</name>
<sequence>MSDILELDIVRNDIGPVLEEYFTDREQFVLFAQEQDYDIDTCMELCDTVRCLNEAMDETDSSHGGRNP</sequence>
<protein>
    <submittedName>
        <fullName evidence="1">AAL088W-Ap</fullName>
    </submittedName>
</protein>
<dbReference type="GeneID" id="9487548"/>
<keyword evidence="2" id="KW-1185">Reference proteome</keyword>
<gene>
    <name evidence="1" type="ORF">AGOS_AAL088WA</name>
</gene>
<dbReference type="Proteomes" id="UP000000591">
    <property type="component" value="Chromosome I"/>
</dbReference>
<dbReference type="HOGENOM" id="CLU_2867243_0_0_1"/>
<dbReference type="eggNOG" id="ENOG502SGD6">
    <property type="taxonomic scope" value="Eukaryota"/>
</dbReference>
<dbReference type="OrthoDB" id="4053718at2759"/>
<organism evidence="1 2">
    <name type="scientific">Eremothecium gossypii (strain ATCC 10895 / CBS 109.51 / FGSC 9923 / NRRL Y-1056)</name>
    <name type="common">Yeast</name>
    <name type="synonym">Ashbya gossypii</name>
    <dbReference type="NCBI Taxonomy" id="284811"/>
    <lineage>
        <taxon>Eukaryota</taxon>
        <taxon>Fungi</taxon>
        <taxon>Dikarya</taxon>
        <taxon>Ascomycota</taxon>
        <taxon>Saccharomycotina</taxon>
        <taxon>Saccharomycetes</taxon>
        <taxon>Saccharomycetales</taxon>
        <taxon>Saccharomycetaceae</taxon>
        <taxon>Eremothecium</taxon>
    </lineage>
</organism>
<dbReference type="RefSeq" id="NP_001342240.1">
    <property type="nucleotide sequence ID" value="NM_001355297.1"/>
</dbReference>
<dbReference type="AlphaFoldDB" id="D8FGA4"/>